<dbReference type="Proteomes" id="UP000694240">
    <property type="component" value="Chromosome 3"/>
</dbReference>
<evidence type="ECO:0000259" key="10">
    <source>
        <dbReference type="Pfam" id="PF17917"/>
    </source>
</evidence>
<feature type="compositionally biased region" description="Basic and acidic residues" evidence="8">
    <location>
        <begin position="713"/>
        <end position="722"/>
    </location>
</feature>
<feature type="compositionally biased region" description="Basic and acidic residues" evidence="8">
    <location>
        <begin position="612"/>
        <end position="623"/>
    </location>
</feature>
<feature type="domain" description="Reverse transcriptase RNase H-like" evidence="10">
    <location>
        <begin position="1158"/>
        <end position="1208"/>
    </location>
</feature>
<keyword evidence="7" id="KW-0175">Coiled coil</keyword>
<feature type="region of interest" description="Disordered" evidence="8">
    <location>
        <begin position="698"/>
        <end position="728"/>
    </location>
</feature>
<feature type="domain" description="Reverse transcriptase" evidence="9">
    <location>
        <begin position="984"/>
        <end position="1083"/>
    </location>
</feature>
<keyword evidence="5" id="KW-0378">Hydrolase</keyword>
<accession>A0A8T2EY44</accession>
<feature type="compositionally biased region" description="Low complexity" evidence="8">
    <location>
        <begin position="698"/>
        <end position="709"/>
    </location>
</feature>
<feature type="compositionally biased region" description="Pro residues" evidence="8">
    <location>
        <begin position="75"/>
        <end position="89"/>
    </location>
</feature>
<dbReference type="GO" id="GO:0004519">
    <property type="term" value="F:endonuclease activity"/>
    <property type="evidence" value="ECO:0007669"/>
    <property type="project" value="UniProtKB-KW"/>
</dbReference>
<evidence type="ECO:0000256" key="6">
    <source>
        <dbReference type="ARBA" id="ARBA00022918"/>
    </source>
</evidence>
<dbReference type="GO" id="GO:0003964">
    <property type="term" value="F:RNA-directed DNA polymerase activity"/>
    <property type="evidence" value="ECO:0007669"/>
    <property type="project" value="UniProtKB-KW"/>
</dbReference>
<evidence type="ECO:0000259" key="9">
    <source>
        <dbReference type="Pfam" id="PF00078"/>
    </source>
</evidence>
<sequence length="1507" mass="170118">MGYLDKARGLAARLTTLPDRLRVPLANMKRKMRSGGRKARALEKLIIGAFHREFAMAPIDPKAVVIEFNPDPSELSPPPSETPPPPPPLENRVDTMEKEMAYIREGIQQLLRFQIYGPPQRQNRDAILPCPTPETQLRPPEVRFHIPPVEQGLVPPPATLSAPRGLDLPDYEGGNRDDWLFRGGTNASRYTTLRRKLSLKRQTSTMDEYRGRFEELIVELPHVTADLLESAFLNGLRKSLKDQVVRCRPTNLTDIVEIARLIESQEKDNHNYQVRQQSRPPATMVQEILEKAGITTLVVTVVIGGFWVTAASSKEAEAEEGLQILSLGTMSENSRGKSMKMRGYIRSTSVLPPKDRSGLLVSARGIFRIDERQQTSTQHGSCYTRLVLYTPRNTTRPVRQTAPEIGRDRTEPAILGNRETNRARGNEPQLPPPRAEVAEADQIGVSGDEDSEENVRWAEEYAREQEISAIKLSLAKAENEMKLVRSQMHNAVSSAPNIDCILEESHNTPFTHRISNAIISDPGKLRIEYFNRSSDLKGHLKSFIISVARAKFRPEERDAGLCHLFVEHLKRVNSGLVLETRRKFCGQFSGAIDTLLEAIFGANRSRTRPRSRRGEAARGQGRDHGRRRGRESYTWTKDQLAGNEQKYCELHKSYGHHTSRCRSLGAKLAAKFLAGEIGGALTIEDLEAEKGKTEQVNAVANPEQAAPAANFEGPKRGRGNREADDDEPEAARGRIFTILGDLAFCQDTAASIKAYQRKADANHNWTRPFNGPNDEDIGHHFSYNSARNEDRHDANCTTPRPVLGFPGETTMTLGTIKLPVRAKGQLKIEEARESATPTPDPVISISRDDEKPKRCVEFGGDLGEELTTELTAFLKENVNTFAWSPEDLPGVSVDIVSHELNIDLTFKPIKQKRRKLGRERAEAVKAEVEKLLRIGSITEAKYHDWIANPFPIIAHRSPHRINFWKQATIIHGRFRRLQPDHDEPEDQEKTAFYTEQGIFCYRVMPYGLKNAGATYQRFVNKIFALEIGKKMEVYIDDMLVKSMAEKDHIPHLRECFRQLNIYNVKLNLVKCRFGVRSGEFLGYLVTHHGIKANPKQIEALLGMASPQNKREVQPLTGRVAAFNRFISRSTDKCWAFYDVFWGNKKFEWTTRCEEAFQELKKIFYVSQTFTGAESRYPQIEKLALAVIMSAQKLRPYFQSHSIIVLADFIVELPTKEAQENPLDTTWLLHVDGSSSKQGSGVGIHLTSPRGELVANQFNGEYTAQDEKMEAYLIHVQNLAKDFDEFELTRIPQGENTSADALSALASTSDPSLRRIIPIEFIEKPSIEIGKEEHVLPIQIGADQDDPDDYNPKWIEPIKSYISEGKLPSDKWKARKLKAQAARFVLGNKKLYKWRLSGPLMTCVEGEEVSKIIKEIHGGSCKNHSGERALAIKIKRHGFFWPTMIKDCENYSKRCKMSKARANNPSASRALIINRLAVSIHAMVNGHNWTYASLEAEKVSSRLDRLFL</sequence>
<dbReference type="InterPro" id="IPR041588">
    <property type="entry name" value="Integrase_H2C2"/>
</dbReference>
<feature type="region of interest" description="Disordered" evidence="8">
    <location>
        <begin position="604"/>
        <end position="633"/>
    </location>
</feature>
<dbReference type="PANTHER" id="PTHR48475">
    <property type="entry name" value="RIBONUCLEASE H"/>
    <property type="match status" value="1"/>
</dbReference>
<comment type="caution">
    <text evidence="12">The sequence shown here is derived from an EMBL/GenBank/DDBJ whole genome shotgun (WGS) entry which is preliminary data.</text>
</comment>
<gene>
    <name evidence="12" type="ORF">ISN45_At03g035970</name>
</gene>
<protein>
    <submittedName>
        <fullName evidence="12">Reverse transcriptase domain</fullName>
    </submittedName>
</protein>
<reference evidence="12 13" key="1">
    <citation type="submission" date="2020-12" db="EMBL/GenBank/DDBJ databases">
        <title>Concerted genomic and epigenomic changes stabilize Arabidopsis allopolyploids.</title>
        <authorList>
            <person name="Chen Z."/>
        </authorList>
    </citation>
    <scope>NUCLEOTIDE SEQUENCE [LARGE SCALE GENOMIC DNA]</scope>
    <source>
        <strain evidence="12">Allo738</strain>
        <tissue evidence="12">Leaf</tissue>
    </source>
</reference>
<proteinExistence type="predicted"/>
<keyword evidence="1" id="KW-0808">Transferase</keyword>
<name>A0A8T2EY44_9BRAS</name>
<evidence type="ECO:0000256" key="7">
    <source>
        <dbReference type="SAM" id="Coils"/>
    </source>
</evidence>
<evidence type="ECO:0000256" key="8">
    <source>
        <dbReference type="SAM" id="MobiDB-lite"/>
    </source>
</evidence>
<organism evidence="12 13">
    <name type="scientific">Arabidopsis thaliana x Arabidopsis arenosa</name>
    <dbReference type="NCBI Taxonomy" id="1240361"/>
    <lineage>
        <taxon>Eukaryota</taxon>
        <taxon>Viridiplantae</taxon>
        <taxon>Streptophyta</taxon>
        <taxon>Embryophyta</taxon>
        <taxon>Tracheophyta</taxon>
        <taxon>Spermatophyta</taxon>
        <taxon>Magnoliopsida</taxon>
        <taxon>eudicotyledons</taxon>
        <taxon>Gunneridae</taxon>
        <taxon>Pentapetalae</taxon>
        <taxon>rosids</taxon>
        <taxon>malvids</taxon>
        <taxon>Brassicales</taxon>
        <taxon>Brassicaceae</taxon>
        <taxon>Camelineae</taxon>
        <taxon>Arabidopsis</taxon>
    </lineage>
</organism>
<evidence type="ECO:0000256" key="3">
    <source>
        <dbReference type="ARBA" id="ARBA00022722"/>
    </source>
</evidence>
<dbReference type="PANTHER" id="PTHR48475:SF2">
    <property type="entry name" value="RIBONUCLEASE H"/>
    <property type="match status" value="1"/>
</dbReference>
<evidence type="ECO:0000259" key="11">
    <source>
        <dbReference type="Pfam" id="PF17921"/>
    </source>
</evidence>
<dbReference type="InterPro" id="IPR041373">
    <property type="entry name" value="RT_RNaseH"/>
</dbReference>
<dbReference type="GO" id="GO:0016787">
    <property type="term" value="F:hydrolase activity"/>
    <property type="evidence" value="ECO:0007669"/>
    <property type="project" value="UniProtKB-KW"/>
</dbReference>
<keyword evidence="4" id="KW-0255">Endonuclease</keyword>
<evidence type="ECO:0000256" key="1">
    <source>
        <dbReference type="ARBA" id="ARBA00022679"/>
    </source>
</evidence>
<feature type="domain" description="Integrase zinc-binding" evidence="11">
    <location>
        <begin position="1406"/>
        <end position="1455"/>
    </location>
</feature>
<keyword evidence="2" id="KW-0548">Nucleotidyltransferase</keyword>
<evidence type="ECO:0000313" key="12">
    <source>
        <dbReference type="EMBL" id="KAG7627270.1"/>
    </source>
</evidence>
<keyword evidence="3" id="KW-0540">Nuclease</keyword>
<dbReference type="Pfam" id="PF00078">
    <property type="entry name" value="RVT_1"/>
    <property type="match status" value="1"/>
</dbReference>
<dbReference type="InterPro" id="IPR000477">
    <property type="entry name" value="RT_dom"/>
</dbReference>
<dbReference type="EMBL" id="JAEFBK010000003">
    <property type="protein sequence ID" value="KAG7627270.1"/>
    <property type="molecule type" value="Genomic_DNA"/>
</dbReference>
<evidence type="ECO:0000313" key="13">
    <source>
        <dbReference type="Proteomes" id="UP000694240"/>
    </source>
</evidence>
<keyword evidence="6 12" id="KW-0695">RNA-directed DNA polymerase</keyword>
<feature type="coiled-coil region" evidence="7">
    <location>
        <begin position="467"/>
        <end position="494"/>
    </location>
</feature>
<feature type="region of interest" description="Disordered" evidence="8">
    <location>
        <begin position="68"/>
        <end position="92"/>
    </location>
</feature>
<evidence type="ECO:0000256" key="2">
    <source>
        <dbReference type="ARBA" id="ARBA00022695"/>
    </source>
</evidence>
<dbReference type="Pfam" id="PF17921">
    <property type="entry name" value="Integrase_H2C2"/>
    <property type="match status" value="1"/>
</dbReference>
<dbReference type="Pfam" id="PF17917">
    <property type="entry name" value="RT_RNaseH"/>
    <property type="match status" value="1"/>
</dbReference>
<evidence type="ECO:0000256" key="4">
    <source>
        <dbReference type="ARBA" id="ARBA00022759"/>
    </source>
</evidence>
<dbReference type="CDD" id="cd01647">
    <property type="entry name" value="RT_LTR"/>
    <property type="match status" value="1"/>
</dbReference>
<evidence type="ECO:0000256" key="5">
    <source>
        <dbReference type="ARBA" id="ARBA00022801"/>
    </source>
</evidence>
<keyword evidence="13" id="KW-1185">Reference proteome</keyword>